<dbReference type="AlphaFoldDB" id="A0A0C2YAC9"/>
<evidence type="ECO:0000313" key="1">
    <source>
        <dbReference type="EMBL" id="KIM46788.1"/>
    </source>
</evidence>
<reference evidence="2" key="2">
    <citation type="submission" date="2015-01" db="EMBL/GenBank/DDBJ databases">
        <title>Evolutionary Origins and Diversification of the Mycorrhizal Mutualists.</title>
        <authorList>
            <consortium name="DOE Joint Genome Institute"/>
            <consortium name="Mycorrhizal Genomics Consortium"/>
            <person name="Kohler A."/>
            <person name="Kuo A."/>
            <person name="Nagy L.G."/>
            <person name="Floudas D."/>
            <person name="Copeland A."/>
            <person name="Barry K.W."/>
            <person name="Cichocki N."/>
            <person name="Veneault-Fourrey C."/>
            <person name="LaButti K."/>
            <person name="Lindquist E.A."/>
            <person name="Lipzen A."/>
            <person name="Lundell T."/>
            <person name="Morin E."/>
            <person name="Murat C."/>
            <person name="Riley R."/>
            <person name="Ohm R."/>
            <person name="Sun H."/>
            <person name="Tunlid A."/>
            <person name="Henrissat B."/>
            <person name="Grigoriev I.V."/>
            <person name="Hibbett D.S."/>
            <person name="Martin F."/>
        </authorList>
    </citation>
    <scope>NUCLEOTIDE SEQUENCE [LARGE SCALE GENOMIC DNA]</scope>
    <source>
        <strain evidence="2">h7</strain>
    </source>
</reference>
<organism evidence="1 2">
    <name type="scientific">Hebeloma cylindrosporum</name>
    <dbReference type="NCBI Taxonomy" id="76867"/>
    <lineage>
        <taxon>Eukaryota</taxon>
        <taxon>Fungi</taxon>
        <taxon>Dikarya</taxon>
        <taxon>Basidiomycota</taxon>
        <taxon>Agaricomycotina</taxon>
        <taxon>Agaricomycetes</taxon>
        <taxon>Agaricomycetidae</taxon>
        <taxon>Agaricales</taxon>
        <taxon>Agaricineae</taxon>
        <taxon>Hymenogastraceae</taxon>
        <taxon>Hebeloma</taxon>
    </lineage>
</organism>
<accession>A0A0C2YAC9</accession>
<dbReference type="EMBL" id="KN831770">
    <property type="protein sequence ID" value="KIM46788.1"/>
    <property type="molecule type" value="Genomic_DNA"/>
</dbReference>
<gene>
    <name evidence="1" type="ORF">M413DRAFT_440361</name>
</gene>
<keyword evidence="2" id="KW-1185">Reference proteome</keyword>
<protein>
    <submittedName>
        <fullName evidence="1">Uncharacterized protein</fullName>
    </submittedName>
</protein>
<dbReference type="HOGENOM" id="CLU_3106611_0_0_1"/>
<dbReference type="Proteomes" id="UP000053424">
    <property type="component" value="Unassembled WGS sequence"/>
</dbReference>
<proteinExistence type="predicted"/>
<reference evidence="1 2" key="1">
    <citation type="submission" date="2014-04" db="EMBL/GenBank/DDBJ databases">
        <authorList>
            <consortium name="DOE Joint Genome Institute"/>
            <person name="Kuo A."/>
            <person name="Gay G."/>
            <person name="Dore J."/>
            <person name="Kohler A."/>
            <person name="Nagy L.G."/>
            <person name="Floudas D."/>
            <person name="Copeland A."/>
            <person name="Barry K.W."/>
            <person name="Cichocki N."/>
            <person name="Veneault-Fourrey C."/>
            <person name="LaButti K."/>
            <person name="Lindquist E.A."/>
            <person name="Lipzen A."/>
            <person name="Lundell T."/>
            <person name="Morin E."/>
            <person name="Murat C."/>
            <person name="Sun H."/>
            <person name="Tunlid A."/>
            <person name="Henrissat B."/>
            <person name="Grigoriev I.V."/>
            <person name="Hibbett D.S."/>
            <person name="Martin F."/>
            <person name="Nordberg H.P."/>
            <person name="Cantor M.N."/>
            <person name="Hua S.X."/>
        </authorList>
    </citation>
    <scope>NUCLEOTIDE SEQUENCE [LARGE SCALE GENOMIC DNA]</scope>
    <source>
        <strain evidence="2">h7</strain>
    </source>
</reference>
<sequence length="51" mass="5745">MYDVAKVYLEDPFPKRRRLGNGKEDIFDLPKAEGLKVFTLAGSSSEKSNIL</sequence>
<evidence type="ECO:0000313" key="2">
    <source>
        <dbReference type="Proteomes" id="UP000053424"/>
    </source>
</evidence>
<name>A0A0C2YAC9_HEBCY</name>